<name>A0A401UG15_9CLOT</name>
<dbReference type="GeneID" id="77239406"/>
<dbReference type="InterPro" id="IPR058780">
    <property type="entry name" value="YhfM-like_dom"/>
</dbReference>
<evidence type="ECO:0000259" key="1">
    <source>
        <dbReference type="Pfam" id="PF26353"/>
    </source>
</evidence>
<dbReference type="EMBL" id="BHYK01000001">
    <property type="protein sequence ID" value="GCD08429.1"/>
    <property type="molecule type" value="Genomic_DNA"/>
</dbReference>
<protein>
    <submittedName>
        <fullName evidence="2">Lipoprotein</fullName>
    </submittedName>
</protein>
<dbReference type="RefSeq" id="WP_124996895.1">
    <property type="nucleotide sequence ID" value="NZ_BHYK01000001.1"/>
</dbReference>
<sequence length="277" mass="31905">MHKNKNKLLIFSFIIIAAFIFTGCKSFDGIKVKLGLKNNDFEYIKDGRIKKIIIQSTRDKSFRFVVTDEIAIKDLYEILSTSKEVSEKSTLESDYIFEMYEGVDKVHKFNYIAGLDEKDGANLYSSDKSYIVSKRIDNDIIQNFWNIRKPIDFKTVYYDSISKVLDKYVEGEGKGKKIGLDISEDNSVAKFVLSTDLESFKSNLIDDYNATLLKGKATDYDVLIKVKTQGYKATIYKATATIKTTLSEKEKVYYVVAKYYKGLWNIETFEDKKPAKF</sequence>
<organism evidence="2 3">
    <name type="scientific">Clostridium tagluense</name>
    <dbReference type="NCBI Taxonomy" id="360422"/>
    <lineage>
        <taxon>Bacteria</taxon>
        <taxon>Bacillati</taxon>
        <taxon>Bacillota</taxon>
        <taxon>Clostridia</taxon>
        <taxon>Eubacteriales</taxon>
        <taxon>Clostridiaceae</taxon>
        <taxon>Clostridium</taxon>
    </lineage>
</organism>
<feature type="domain" description="YhfM-like" evidence="1">
    <location>
        <begin position="47"/>
        <end position="150"/>
    </location>
</feature>
<accession>A0A401UG15</accession>
<reference evidence="2 3" key="1">
    <citation type="submission" date="2018-11" db="EMBL/GenBank/DDBJ databases">
        <title>Genome sequencing and assembly of Clostridium tagluense strain A121.</title>
        <authorList>
            <person name="Murakami T."/>
            <person name="Segawa T."/>
            <person name="Shcherbakova V.A."/>
            <person name="Mori H."/>
            <person name="Yoshimura Y."/>
        </authorList>
    </citation>
    <scope>NUCLEOTIDE SEQUENCE [LARGE SCALE GENOMIC DNA]</scope>
    <source>
        <strain evidence="2 3">A121</strain>
    </source>
</reference>
<dbReference type="Proteomes" id="UP000287872">
    <property type="component" value="Unassembled WGS sequence"/>
</dbReference>
<comment type="caution">
    <text evidence="2">The sequence shown here is derived from an EMBL/GenBank/DDBJ whole genome shotgun (WGS) entry which is preliminary data.</text>
</comment>
<proteinExistence type="predicted"/>
<dbReference type="OrthoDB" id="1931871at2"/>
<keyword evidence="3" id="KW-1185">Reference proteome</keyword>
<evidence type="ECO:0000313" key="2">
    <source>
        <dbReference type="EMBL" id="GCD08429.1"/>
    </source>
</evidence>
<keyword evidence="2" id="KW-0449">Lipoprotein</keyword>
<gene>
    <name evidence="2" type="ORF">Ctaglu_00520</name>
</gene>
<dbReference type="PROSITE" id="PS51257">
    <property type="entry name" value="PROKAR_LIPOPROTEIN"/>
    <property type="match status" value="1"/>
</dbReference>
<dbReference type="AlphaFoldDB" id="A0A401UG15"/>
<evidence type="ECO:0000313" key="3">
    <source>
        <dbReference type="Proteomes" id="UP000287872"/>
    </source>
</evidence>
<dbReference type="Pfam" id="PF26353">
    <property type="entry name" value="YhfM"/>
    <property type="match status" value="1"/>
</dbReference>